<evidence type="ECO:0000259" key="4">
    <source>
        <dbReference type="SMART" id="SM00861"/>
    </source>
</evidence>
<sequence length="342" mass="36114">MPDTVIKRASYAEAINAALGRALRERSEVLVFGEDVALPGGVFGVTKGLQRQFGDRVFDMPISESAILGGAVGAGLFGARSVVEIMWADFSLVALDQLVNQAANVRYISRGMLASPITVRTQQGNAPGACAQHSQSLEALFAHIPGLQVCMPTTPQDAYDLLLTSIWSDDPTIVIENRTLYHGDKVDITTGGPVQPIDGAQVRRQGSDITLVTWGSTQFAALDAASVVAREGIDVEVIDMRWIRPLDHETVLASVERTGRLAIAHEAHTTGGVGAEIAARVAEHGLRLTSPIVRIGTPDVRIPAAPHLAQAVIPSAARIADAIRRACVLNASFAGGTVASHG</sequence>
<evidence type="ECO:0000256" key="2">
    <source>
        <dbReference type="ARBA" id="ARBA00023002"/>
    </source>
</evidence>
<dbReference type="InterPro" id="IPR005475">
    <property type="entry name" value="Transketolase-like_Pyr-bd"/>
</dbReference>
<dbReference type="PANTHER" id="PTHR43257">
    <property type="entry name" value="PYRUVATE DEHYDROGENASE E1 COMPONENT BETA SUBUNIT"/>
    <property type="match status" value="1"/>
</dbReference>
<dbReference type="Pfam" id="PF02779">
    <property type="entry name" value="Transket_pyr"/>
    <property type="match status" value="1"/>
</dbReference>
<dbReference type="PANTHER" id="PTHR43257:SF2">
    <property type="entry name" value="PYRUVATE DEHYDROGENASE E1 COMPONENT SUBUNIT BETA"/>
    <property type="match status" value="1"/>
</dbReference>
<dbReference type="Proteomes" id="UP001235133">
    <property type="component" value="Unassembled WGS sequence"/>
</dbReference>
<evidence type="ECO:0000313" key="5">
    <source>
        <dbReference type="EMBL" id="MDQ7876510.1"/>
    </source>
</evidence>
<proteinExistence type="predicted"/>
<keyword evidence="6" id="KW-1185">Reference proteome</keyword>
<dbReference type="InterPro" id="IPR009014">
    <property type="entry name" value="Transketo_C/PFOR_II"/>
</dbReference>
<keyword evidence="3" id="KW-0786">Thiamine pyrophosphate</keyword>
<dbReference type="SUPFAM" id="SSF52518">
    <property type="entry name" value="Thiamin diphosphate-binding fold (THDP-binding)"/>
    <property type="match status" value="1"/>
</dbReference>
<feature type="domain" description="Transketolase-like pyrimidine-binding" evidence="4">
    <location>
        <begin position="9"/>
        <end position="183"/>
    </location>
</feature>
<dbReference type="EMBL" id="JAVFWO010000001">
    <property type="protein sequence ID" value="MDQ7876510.1"/>
    <property type="molecule type" value="Genomic_DNA"/>
</dbReference>
<dbReference type="RefSeq" id="WP_308865910.1">
    <property type="nucleotide sequence ID" value="NZ_JAVFWO010000001.1"/>
</dbReference>
<dbReference type="Gene3D" id="3.40.50.970">
    <property type="match status" value="1"/>
</dbReference>
<evidence type="ECO:0000256" key="3">
    <source>
        <dbReference type="ARBA" id="ARBA00023052"/>
    </source>
</evidence>
<comment type="cofactor">
    <cofactor evidence="1">
        <name>thiamine diphosphate</name>
        <dbReference type="ChEBI" id="CHEBI:58937"/>
    </cofactor>
</comment>
<protein>
    <submittedName>
        <fullName evidence="5">Transketolase C-terminal domain-containing protein</fullName>
    </submittedName>
</protein>
<accession>A0ABU0YXK2</accession>
<dbReference type="Pfam" id="PF02780">
    <property type="entry name" value="Transketolase_C"/>
    <property type="match status" value="1"/>
</dbReference>
<keyword evidence="2" id="KW-0560">Oxidoreductase</keyword>
<dbReference type="SMART" id="SM00861">
    <property type="entry name" value="Transket_pyr"/>
    <property type="match status" value="1"/>
</dbReference>
<dbReference type="InterPro" id="IPR029061">
    <property type="entry name" value="THDP-binding"/>
</dbReference>
<gene>
    <name evidence="5" type="ORF">Q9R08_00830</name>
</gene>
<dbReference type="SUPFAM" id="SSF52922">
    <property type="entry name" value="TK C-terminal domain-like"/>
    <property type="match status" value="1"/>
</dbReference>
<evidence type="ECO:0000256" key="1">
    <source>
        <dbReference type="ARBA" id="ARBA00001964"/>
    </source>
</evidence>
<dbReference type="InterPro" id="IPR033248">
    <property type="entry name" value="Transketolase_C"/>
</dbReference>
<dbReference type="CDD" id="cd07036">
    <property type="entry name" value="TPP_PYR_E1-PDHc-beta_like"/>
    <property type="match status" value="1"/>
</dbReference>
<comment type="caution">
    <text evidence="5">The sequence shown here is derived from an EMBL/GenBank/DDBJ whole genome shotgun (WGS) entry which is preliminary data.</text>
</comment>
<organism evidence="5 6">
    <name type="scientific">Microbacterium psychrotolerans</name>
    <dbReference type="NCBI Taxonomy" id="3068321"/>
    <lineage>
        <taxon>Bacteria</taxon>
        <taxon>Bacillati</taxon>
        <taxon>Actinomycetota</taxon>
        <taxon>Actinomycetes</taxon>
        <taxon>Micrococcales</taxon>
        <taxon>Microbacteriaceae</taxon>
        <taxon>Microbacterium</taxon>
    </lineage>
</organism>
<name>A0ABU0YXK2_9MICO</name>
<dbReference type="Gene3D" id="3.40.50.920">
    <property type="match status" value="1"/>
</dbReference>
<reference evidence="5 6" key="1">
    <citation type="submission" date="2023-08" db="EMBL/GenBank/DDBJ databases">
        <title>Microbacterium psychrotolerans sp. nov., a psychrotolerant bacterium isolated from soil in Heilongjiang Province, China.</title>
        <authorList>
            <person name="An P."/>
            <person name="Zhao D."/>
            <person name="Xiang H."/>
        </authorList>
    </citation>
    <scope>NUCLEOTIDE SEQUENCE [LARGE SCALE GENOMIC DNA]</scope>
    <source>
        <strain evidence="5 6">QXD-8</strain>
    </source>
</reference>
<evidence type="ECO:0000313" key="6">
    <source>
        <dbReference type="Proteomes" id="UP001235133"/>
    </source>
</evidence>